<keyword evidence="1" id="KW-0812">Transmembrane</keyword>
<dbReference type="HOGENOM" id="CLU_025462_0_2_1"/>
<dbReference type="InterPro" id="IPR021848">
    <property type="entry name" value="HODM_asu-like"/>
</dbReference>
<accession>K0KPC1</accession>
<dbReference type="InParanoid" id="K0KPC1"/>
<evidence type="ECO:0000313" key="2">
    <source>
        <dbReference type="EMBL" id="CCH44037.1"/>
    </source>
</evidence>
<keyword evidence="1" id="KW-1133">Transmembrane helix</keyword>
<feature type="transmembrane region" description="Helical" evidence="1">
    <location>
        <begin position="18"/>
        <end position="36"/>
    </location>
</feature>
<dbReference type="Proteomes" id="UP000009328">
    <property type="component" value="Unassembled WGS sequence"/>
</dbReference>
<comment type="caution">
    <text evidence="2">The sequence shown here is derived from an EMBL/GenBank/DDBJ whole genome shotgun (WGS) entry which is preliminary data.</text>
</comment>
<name>K0KPC1_WICCF</name>
<dbReference type="Pfam" id="PF11927">
    <property type="entry name" value="HODM_asu-like"/>
    <property type="match status" value="1"/>
</dbReference>
<dbReference type="AlphaFoldDB" id="K0KPC1"/>
<dbReference type="eggNOG" id="KOG2515">
    <property type="taxonomic scope" value="Eukaryota"/>
</dbReference>
<sequence>MFIQELGQFIDLQNKSQILLLLSIFPIISILVTSYLKFFHDSKKPLPAHKAKNKQRKPGHWKPEDYKFPIPPPYPNFDLKKTDPIPYRAFKHKFNITMGIKNTHPHDWLEIDNQWYKYHDLKVKRVAEKGEKNMKTLPQSQDAAFELLDEFREYLPERYPSMFKKIPLGIENLQTGEIFDYKSPNWDKDPMYVTAHLIQDDVAIMTEEEDGQYRFTSGSIQLAGSWRFRDKFNTTLSEIHYNANVPKYESNLKKSMEKFFFNMTPEQLVVRYNYSFQMDDNLDWAVSTLGDEENHTYRFTGSLKAQTIDGIMYRSERQSLRRLPKSGAIVFTIRTYFLPLTQICQEPFVPKRLLNSINNWDPDSQVYKGLIKWKDIVLPYLEEKAKEQEDQGYTVEKEKLNFPF</sequence>
<reference evidence="2 3" key="1">
    <citation type="journal article" date="2012" name="Eukaryot. Cell">
        <title>Draft genome sequence of Wickerhamomyces ciferrii NRRL Y-1031 F-60-10.</title>
        <authorList>
            <person name="Schneider J."/>
            <person name="Andrea H."/>
            <person name="Blom J."/>
            <person name="Jaenicke S."/>
            <person name="Ruckert C."/>
            <person name="Schorsch C."/>
            <person name="Szczepanowski R."/>
            <person name="Farwick M."/>
            <person name="Goesmann A."/>
            <person name="Puhler A."/>
            <person name="Schaffer S."/>
            <person name="Tauch A."/>
            <person name="Kohler T."/>
            <person name="Brinkrolf K."/>
        </authorList>
    </citation>
    <scope>NUCLEOTIDE SEQUENCE [LARGE SCALE GENOMIC DNA]</scope>
    <source>
        <strain evidence="3">ATCC 14091 / BCRC 22168 / CBS 111 / JCM 3599 / NBRC 0793 / NRRL Y-1031 F-60-10</strain>
    </source>
</reference>
<evidence type="ECO:0000313" key="3">
    <source>
        <dbReference type="Proteomes" id="UP000009328"/>
    </source>
</evidence>
<protein>
    <submittedName>
        <fullName evidence="2">Uncharacterized protein</fullName>
    </submittedName>
</protein>
<organism evidence="2 3">
    <name type="scientific">Wickerhamomyces ciferrii (strain ATCC 14091 / BCRC 22168 / CBS 111 / JCM 3599 / NBRC 0793 / NRRL Y-1031 F-60-10)</name>
    <name type="common">Yeast</name>
    <name type="synonym">Pichia ciferrii</name>
    <dbReference type="NCBI Taxonomy" id="1206466"/>
    <lineage>
        <taxon>Eukaryota</taxon>
        <taxon>Fungi</taxon>
        <taxon>Dikarya</taxon>
        <taxon>Ascomycota</taxon>
        <taxon>Saccharomycotina</taxon>
        <taxon>Saccharomycetes</taxon>
        <taxon>Phaffomycetales</taxon>
        <taxon>Wickerhamomycetaceae</taxon>
        <taxon>Wickerhamomyces</taxon>
    </lineage>
</organism>
<keyword evidence="3" id="KW-1185">Reference proteome</keyword>
<proteinExistence type="predicted"/>
<keyword evidence="1" id="KW-0472">Membrane</keyword>
<dbReference type="STRING" id="1206466.K0KPC1"/>
<evidence type="ECO:0000256" key="1">
    <source>
        <dbReference type="SAM" id="Phobius"/>
    </source>
</evidence>
<gene>
    <name evidence="2" type="ORF">BN7_3595</name>
</gene>
<dbReference type="EMBL" id="CAIF01000102">
    <property type="protein sequence ID" value="CCH44037.1"/>
    <property type="molecule type" value="Genomic_DNA"/>
</dbReference>